<accession>A0AAD9R658</accession>
<evidence type="ECO:0000259" key="10">
    <source>
        <dbReference type="Pfam" id="PF02223"/>
    </source>
</evidence>
<dbReference type="HAMAP" id="MF_00165">
    <property type="entry name" value="Thymidylate_kinase"/>
    <property type="match status" value="1"/>
</dbReference>
<dbReference type="GO" id="GO:0005524">
    <property type="term" value="F:ATP binding"/>
    <property type="evidence" value="ECO:0007669"/>
    <property type="project" value="UniProtKB-KW"/>
</dbReference>
<dbReference type="GO" id="GO:0005739">
    <property type="term" value="C:mitochondrion"/>
    <property type="evidence" value="ECO:0007669"/>
    <property type="project" value="TreeGrafter"/>
</dbReference>
<evidence type="ECO:0000256" key="2">
    <source>
        <dbReference type="ARBA" id="ARBA00009776"/>
    </source>
</evidence>
<dbReference type="GO" id="GO:0006233">
    <property type="term" value="P:dTDP biosynthetic process"/>
    <property type="evidence" value="ECO:0007669"/>
    <property type="project" value="InterPro"/>
</dbReference>
<dbReference type="Pfam" id="PF02223">
    <property type="entry name" value="Thymidylate_kin"/>
    <property type="match status" value="1"/>
</dbReference>
<dbReference type="PANTHER" id="PTHR10344">
    <property type="entry name" value="THYMIDYLATE KINASE"/>
    <property type="match status" value="1"/>
</dbReference>
<comment type="caution">
    <text evidence="11">The sequence shown here is derived from an EMBL/GenBank/DDBJ whole genome shotgun (WGS) entry which is preliminary data.</text>
</comment>
<keyword evidence="8 11" id="KW-0418">Kinase</keyword>
<evidence type="ECO:0000313" key="11">
    <source>
        <dbReference type="EMBL" id="KAK2573746.1"/>
    </source>
</evidence>
<keyword evidence="7" id="KW-0547">Nucleotide-binding</keyword>
<reference evidence="11" key="1">
    <citation type="journal article" date="2023" name="G3 (Bethesda)">
        <title>Whole genome assembly and annotation of the endangered Caribbean coral Acropora cervicornis.</title>
        <authorList>
            <person name="Selwyn J.D."/>
            <person name="Vollmer S.V."/>
        </authorList>
    </citation>
    <scope>NUCLEOTIDE SEQUENCE</scope>
    <source>
        <strain evidence="11">K2</strain>
    </source>
</reference>
<evidence type="ECO:0000256" key="5">
    <source>
        <dbReference type="ARBA" id="ARBA00022679"/>
    </source>
</evidence>
<keyword evidence="6" id="KW-0545">Nucleotide biosynthesis</keyword>
<dbReference type="InterPro" id="IPR018094">
    <property type="entry name" value="Thymidylate_kinase"/>
</dbReference>
<evidence type="ECO:0000256" key="9">
    <source>
        <dbReference type="ARBA" id="ARBA00022840"/>
    </source>
</evidence>
<dbReference type="InterPro" id="IPR018095">
    <property type="entry name" value="Thymidylate_kin_CS"/>
</dbReference>
<evidence type="ECO:0000256" key="6">
    <source>
        <dbReference type="ARBA" id="ARBA00022727"/>
    </source>
</evidence>
<dbReference type="SUPFAM" id="SSF52540">
    <property type="entry name" value="P-loop containing nucleoside triphosphate hydrolases"/>
    <property type="match status" value="1"/>
</dbReference>
<dbReference type="AlphaFoldDB" id="A0AAD9R658"/>
<reference evidence="11" key="2">
    <citation type="journal article" date="2023" name="Science">
        <title>Genomic signatures of disease resistance in endangered staghorn corals.</title>
        <authorList>
            <person name="Vollmer S.V."/>
            <person name="Selwyn J.D."/>
            <person name="Despard B.A."/>
            <person name="Roesel C.L."/>
        </authorList>
    </citation>
    <scope>NUCLEOTIDE SEQUENCE</scope>
    <source>
        <strain evidence="11">K2</strain>
    </source>
</reference>
<evidence type="ECO:0000313" key="12">
    <source>
        <dbReference type="Proteomes" id="UP001249851"/>
    </source>
</evidence>
<dbReference type="GO" id="GO:0004798">
    <property type="term" value="F:dTMP kinase activity"/>
    <property type="evidence" value="ECO:0007669"/>
    <property type="project" value="UniProtKB-EC"/>
</dbReference>
<dbReference type="GO" id="GO:0006235">
    <property type="term" value="P:dTTP biosynthetic process"/>
    <property type="evidence" value="ECO:0007669"/>
    <property type="project" value="TreeGrafter"/>
</dbReference>
<dbReference type="CDD" id="cd01672">
    <property type="entry name" value="TMPK"/>
    <property type="match status" value="1"/>
</dbReference>
<dbReference type="InterPro" id="IPR027417">
    <property type="entry name" value="P-loop_NTPase"/>
</dbReference>
<dbReference type="GO" id="GO:0005634">
    <property type="term" value="C:nucleus"/>
    <property type="evidence" value="ECO:0007669"/>
    <property type="project" value="TreeGrafter"/>
</dbReference>
<evidence type="ECO:0000256" key="1">
    <source>
        <dbReference type="ARBA" id="ARBA00004992"/>
    </source>
</evidence>
<dbReference type="PANTHER" id="PTHR10344:SF1">
    <property type="entry name" value="THYMIDYLATE KINASE"/>
    <property type="match status" value="1"/>
</dbReference>
<keyword evidence="5" id="KW-0808">Transferase</keyword>
<dbReference type="NCBIfam" id="TIGR00041">
    <property type="entry name" value="DTMP_kinase"/>
    <property type="match status" value="1"/>
</dbReference>
<dbReference type="PROSITE" id="PS01331">
    <property type="entry name" value="THYMIDYLATE_KINASE"/>
    <property type="match status" value="1"/>
</dbReference>
<evidence type="ECO:0000256" key="3">
    <source>
        <dbReference type="ARBA" id="ARBA00012980"/>
    </source>
</evidence>
<gene>
    <name evidence="11" type="ORF">P5673_001435</name>
</gene>
<dbReference type="InterPro" id="IPR039430">
    <property type="entry name" value="Thymidylate_kin-like_dom"/>
</dbReference>
<proteinExistence type="inferred from homology"/>
<protein>
    <recommendedName>
        <fullName evidence="4">Thymidylate kinase</fullName>
        <ecNumber evidence="3">2.7.4.9</ecNumber>
    </recommendedName>
</protein>
<evidence type="ECO:0000256" key="7">
    <source>
        <dbReference type="ARBA" id="ARBA00022741"/>
    </source>
</evidence>
<organism evidence="11 12">
    <name type="scientific">Acropora cervicornis</name>
    <name type="common">Staghorn coral</name>
    <dbReference type="NCBI Taxonomy" id="6130"/>
    <lineage>
        <taxon>Eukaryota</taxon>
        <taxon>Metazoa</taxon>
        <taxon>Cnidaria</taxon>
        <taxon>Anthozoa</taxon>
        <taxon>Hexacorallia</taxon>
        <taxon>Scleractinia</taxon>
        <taxon>Astrocoeniina</taxon>
        <taxon>Acroporidae</taxon>
        <taxon>Acropora</taxon>
    </lineage>
</organism>
<sequence length="241" mass="27438">MLLAPNISSNPIPTNAPDYCQKNHTEMSLLSRKGRGILVAFEGCDRGGKSTQCKMLVDYFKTTGRDVAHFSFPDRTTIIGQSIDSYLQGKSELEDHAVHLLFSANRWEAVPKITQLIERGTSVIMDRYAFSGVAFTAAKKGFDVTWCKYPDRGLPCPDIVFYLEIATKDAMSRASFGNERYEKAEFQERVAKVYKELKSDDWRVVDALRDMNEIHEEIKSTVIKLEDNVKYSELKNLWTDS</sequence>
<name>A0AAD9R658_ACRCE</name>
<dbReference type="FunFam" id="3.40.50.300:FF:000679">
    <property type="entry name" value="Thymidylate kinase"/>
    <property type="match status" value="1"/>
</dbReference>
<dbReference type="GO" id="GO:0004550">
    <property type="term" value="F:nucleoside diphosphate kinase activity"/>
    <property type="evidence" value="ECO:0007669"/>
    <property type="project" value="TreeGrafter"/>
</dbReference>
<feature type="domain" description="Thymidylate kinase-like" evidence="10">
    <location>
        <begin position="41"/>
        <end position="218"/>
    </location>
</feature>
<dbReference type="Proteomes" id="UP001249851">
    <property type="component" value="Unassembled WGS sequence"/>
</dbReference>
<comment type="pathway">
    <text evidence="1">Pyrimidine metabolism; dTTP biosynthesis.</text>
</comment>
<keyword evidence="12" id="KW-1185">Reference proteome</keyword>
<comment type="similarity">
    <text evidence="2">Belongs to the thymidylate kinase family.</text>
</comment>
<dbReference type="GO" id="GO:0006227">
    <property type="term" value="P:dUDP biosynthetic process"/>
    <property type="evidence" value="ECO:0007669"/>
    <property type="project" value="TreeGrafter"/>
</dbReference>
<dbReference type="Gene3D" id="3.40.50.300">
    <property type="entry name" value="P-loop containing nucleotide triphosphate hydrolases"/>
    <property type="match status" value="1"/>
</dbReference>
<dbReference type="EMBL" id="JARQWQ010000002">
    <property type="protein sequence ID" value="KAK2573746.1"/>
    <property type="molecule type" value="Genomic_DNA"/>
</dbReference>
<dbReference type="GO" id="GO:0005829">
    <property type="term" value="C:cytosol"/>
    <property type="evidence" value="ECO:0007669"/>
    <property type="project" value="TreeGrafter"/>
</dbReference>
<keyword evidence="9" id="KW-0067">ATP-binding</keyword>
<evidence type="ECO:0000256" key="4">
    <source>
        <dbReference type="ARBA" id="ARBA00017144"/>
    </source>
</evidence>
<evidence type="ECO:0000256" key="8">
    <source>
        <dbReference type="ARBA" id="ARBA00022777"/>
    </source>
</evidence>
<dbReference type="EC" id="2.7.4.9" evidence="3"/>